<dbReference type="Proteomes" id="UP000002254">
    <property type="component" value="Chromosome 5"/>
</dbReference>
<reference evidence="4" key="2">
    <citation type="submission" date="2018-10" db="EMBL/GenBank/DDBJ databases">
        <title>De novo assembly of a Great Dane genome.</title>
        <authorList>
            <person name="Kidd J.M."/>
            <person name="Pendleton A.L."/>
            <person name="Shen F."/>
            <person name="Emery S."/>
        </authorList>
    </citation>
    <scope>NUCLEOTIDE SEQUENCE [LARGE SCALE GENOMIC DNA]</scope>
    <source>
        <strain evidence="4">Great Dane</strain>
    </source>
</reference>
<protein>
    <submittedName>
        <fullName evidence="3">Uncharacterized protein</fullName>
    </submittedName>
</protein>
<dbReference type="Proteomes" id="UP000694429">
    <property type="component" value="Chromosome 5"/>
</dbReference>
<reference evidence="3" key="4">
    <citation type="submission" date="2025-05" db="UniProtKB">
        <authorList>
            <consortium name="Ensembl"/>
        </authorList>
    </citation>
    <scope>IDENTIFICATION</scope>
</reference>
<proteinExistence type="predicted"/>
<evidence type="ECO:0000313" key="2">
    <source>
        <dbReference type="Ensembl" id="ENSCAFP00000056392.2"/>
    </source>
</evidence>
<accession>A0A8C0M5R0</accession>
<dbReference type="Ensembl" id="ENSCAFT00030005016.1">
    <property type="protein sequence ID" value="ENSCAFP00030004455.1"/>
    <property type="gene ID" value="ENSCAFG00030002702.1"/>
</dbReference>
<dbReference type="Proteomes" id="UP000694542">
    <property type="component" value="Chromosome 5"/>
</dbReference>
<reference evidence="3" key="3">
    <citation type="submission" date="2019-03" db="EMBL/GenBank/DDBJ databases">
        <authorList>
            <person name="Warren W.C."/>
            <person name="Johnson G.S."/>
        </authorList>
    </citation>
    <scope>NUCLEOTIDE SEQUENCE [LARGE SCALE GENOMIC DNA]</scope>
    <source>
        <strain evidence="3">Basenji</strain>
    </source>
</reference>
<evidence type="ECO:0000313" key="4">
    <source>
        <dbReference type="Ensembl" id="ENSCAFP00040010014.1"/>
    </source>
</evidence>
<dbReference type="Ensembl" id="ENSCAFT00000061387.2">
    <property type="protein sequence ID" value="ENSCAFP00000056392.2"/>
    <property type="gene ID" value="ENSCAFG00000048902.2"/>
</dbReference>
<feature type="region of interest" description="Disordered" evidence="1">
    <location>
        <begin position="1"/>
        <end position="29"/>
    </location>
</feature>
<evidence type="ECO:0000256" key="1">
    <source>
        <dbReference type="SAM" id="MobiDB-lite"/>
    </source>
</evidence>
<sequence length="63" mass="7062">MPENVAPLEGSPTAATGGHSKTTYQDHDKPAQIRFTTLLHKGETRNPVLLEDMESKQHRRSSY</sequence>
<dbReference type="Ensembl" id="ENSCAFT00040011543.1">
    <property type="protein sequence ID" value="ENSCAFP00040010014.1"/>
    <property type="gene ID" value="ENSCAFG00040006195.1"/>
</dbReference>
<organism evidence="3 6">
    <name type="scientific">Canis lupus familiaris</name>
    <name type="common">Dog</name>
    <name type="synonym">Canis familiaris</name>
    <dbReference type="NCBI Taxonomy" id="9615"/>
    <lineage>
        <taxon>Eukaryota</taxon>
        <taxon>Metazoa</taxon>
        <taxon>Chordata</taxon>
        <taxon>Craniata</taxon>
        <taxon>Vertebrata</taxon>
        <taxon>Euteleostomi</taxon>
        <taxon>Mammalia</taxon>
        <taxon>Eutheria</taxon>
        <taxon>Laurasiatheria</taxon>
        <taxon>Carnivora</taxon>
        <taxon>Caniformia</taxon>
        <taxon>Canidae</taxon>
        <taxon>Canis</taxon>
    </lineage>
</organism>
<reference evidence="2 5" key="1">
    <citation type="journal article" date="2005" name="Nature">
        <title>Genome sequence, comparative analysis and haplotype structure of the domestic dog.</title>
        <authorList>
            <consortium name="Broad Sequencing Platform"/>
            <person name="Lindblad-Toh K."/>
            <person name="Wade C.M."/>
            <person name="Mikkelsen T.S."/>
            <person name="Karlsson E.K."/>
            <person name="Jaffe D.B."/>
            <person name="Kamal M."/>
            <person name="Clamp M."/>
            <person name="Chang J.L."/>
            <person name="Kulbokas E.J. III"/>
            <person name="Zody M.C."/>
            <person name="Mauceli E."/>
            <person name="Xie X."/>
            <person name="Breen M."/>
            <person name="Wayne R.K."/>
            <person name="Ostrander E.A."/>
            <person name="Ponting C.P."/>
            <person name="Galibert F."/>
            <person name="Smith D.R."/>
            <person name="DeJong P.J."/>
            <person name="Kirkness E."/>
            <person name="Alvarez P."/>
            <person name="Biagi T."/>
            <person name="Brockman W."/>
            <person name="Butler J."/>
            <person name="Chin C.W."/>
            <person name="Cook A."/>
            <person name="Cuff J."/>
            <person name="Daly M.J."/>
            <person name="DeCaprio D."/>
            <person name="Gnerre S."/>
            <person name="Grabherr M."/>
            <person name="Kellis M."/>
            <person name="Kleber M."/>
            <person name="Bardeleben C."/>
            <person name="Goodstadt L."/>
            <person name="Heger A."/>
            <person name="Hitte C."/>
            <person name="Kim L."/>
            <person name="Koepfli K.P."/>
            <person name="Parker H.G."/>
            <person name="Pollinger J.P."/>
            <person name="Searle S.M."/>
            <person name="Sutter N.B."/>
            <person name="Thomas R."/>
            <person name="Webber C."/>
            <person name="Baldwin J."/>
            <person name="Abebe A."/>
            <person name="Abouelleil A."/>
            <person name="Aftuck L."/>
            <person name="Ait-Zahra M."/>
            <person name="Aldredge T."/>
            <person name="Allen N."/>
            <person name="An P."/>
            <person name="Anderson S."/>
            <person name="Antoine C."/>
            <person name="Arachchi H."/>
            <person name="Aslam A."/>
            <person name="Ayotte L."/>
            <person name="Bachantsang P."/>
            <person name="Barry A."/>
            <person name="Bayul T."/>
            <person name="Benamara M."/>
            <person name="Berlin A."/>
            <person name="Bessette D."/>
            <person name="Blitshteyn B."/>
            <person name="Bloom T."/>
            <person name="Blye J."/>
            <person name="Boguslavskiy L."/>
            <person name="Bonnet C."/>
            <person name="Boukhgalter B."/>
            <person name="Brown A."/>
            <person name="Cahill P."/>
            <person name="Calixte N."/>
            <person name="Camarata J."/>
            <person name="Cheshatsang Y."/>
            <person name="Chu J."/>
            <person name="Citroen M."/>
            <person name="Collymore A."/>
            <person name="Cooke P."/>
            <person name="Dawoe T."/>
            <person name="Daza R."/>
            <person name="Decktor K."/>
            <person name="DeGray S."/>
            <person name="Dhargay N."/>
            <person name="Dooley K."/>
            <person name="Dooley K."/>
            <person name="Dorje P."/>
            <person name="Dorjee K."/>
            <person name="Dorris L."/>
            <person name="Duffey N."/>
            <person name="Dupes A."/>
            <person name="Egbiremolen O."/>
            <person name="Elong R."/>
            <person name="Falk J."/>
            <person name="Farina A."/>
            <person name="Faro S."/>
            <person name="Ferguson D."/>
            <person name="Ferreira P."/>
            <person name="Fisher S."/>
            <person name="FitzGerald M."/>
            <person name="Foley K."/>
            <person name="Foley C."/>
            <person name="Franke A."/>
            <person name="Friedrich D."/>
            <person name="Gage D."/>
            <person name="Garber M."/>
            <person name="Gearin G."/>
            <person name="Giannoukos G."/>
            <person name="Goode T."/>
            <person name="Goyette A."/>
            <person name="Graham J."/>
            <person name="Grandbois E."/>
            <person name="Gyaltsen K."/>
            <person name="Hafez N."/>
            <person name="Hagopian D."/>
            <person name="Hagos B."/>
            <person name="Hall J."/>
            <person name="Healy C."/>
            <person name="Hegarty R."/>
            <person name="Honan T."/>
            <person name="Horn A."/>
            <person name="Houde N."/>
            <person name="Hughes L."/>
            <person name="Hunnicutt L."/>
            <person name="Husby M."/>
            <person name="Jester B."/>
            <person name="Jones C."/>
            <person name="Kamat A."/>
            <person name="Kanga B."/>
            <person name="Kells C."/>
            <person name="Khazanovich D."/>
            <person name="Kieu A.C."/>
            <person name="Kisner P."/>
            <person name="Kumar M."/>
            <person name="Lance K."/>
            <person name="Landers T."/>
            <person name="Lara M."/>
            <person name="Lee W."/>
            <person name="Leger J.P."/>
            <person name="Lennon N."/>
            <person name="Leuper L."/>
            <person name="LeVine S."/>
            <person name="Liu J."/>
            <person name="Liu X."/>
            <person name="Lokyitsang Y."/>
            <person name="Lokyitsang T."/>
            <person name="Lui A."/>
            <person name="Macdonald J."/>
            <person name="Major J."/>
            <person name="Marabella R."/>
            <person name="Maru K."/>
            <person name="Matthews C."/>
            <person name="McDonough S."/>
            <person name="Mehta T."/>
            <person name="Meldrim J."/>
            <person name="Melnikov A."/>
            <person name="Meneus L."/>
            <person name="Mihalev A."/>
            <person name="Mihova T."/>
            <person name="Miller K."/>
            <person name="Mittelman R."/>
            <person name="Mlenga V."/>
            <person name="Mulrain L."/>
            <person name="Munson G."/>
            <person name="Navidi A."/>
            <person name="Naylor J."/>
            <person name="Nguyen T."/>
            <person name="Nguyen N."/>
            <person name="Nguyen C."/>
            <person name="Nguyen T."/>
            <person name="Nicol R."/>
            <person name="Norbu N."/>
            <person name="Norbu C."/>
            <person name="Novod N."/>
            <person name="Nyima T."/>
            <person name="Olandt P."/>
            <person name="O'Neill B."/>
            <person name="O'Neill K."/>
            <person name="Osman S."/>
            <person name="Oyono L."/>
            <person name="Patti C."/>
            <person name="Perrin D."/>
            <person name="Phunkhang P."/>
            <person name="Pierre F."/>
            <person name="Priest M."/>
            <person name="Rachupka A."/>
            <person name="Raghuraman S."/>
            <person name="Rameau R."/>
            <person name="Ray V."/>
            <person name="Raymond C."/>
            <person name="Rege F."/>
            <person name="Rise C."/>
            <person name="Rogers J."/>
            <person name="Rogov P."/>
            <person name="Sahalie J."/>
            <person name="Settipalli S."/>
            <person name="Sharpe T."/>
            <person name="Shea T."/>
            <person name="Sheehan M."/>
            <person name="Sherpa N."/>
            <person name="Shi J."/>
            <person name="Shih D."/>
            <person name="Sloan J."/>
            <person name="Smith C."/>
            <person name="Sparrow T."/>
            <person name="Stalker J."/>
            <person name="Stange-Thomann N."/>
            <person name="Stavropoulos S."/>
            <person name="Stone C."/>
            <person name="Stone S."/>
            <person name="Sykes S."/>
            <person name="Tchuinga P."/>
            <person name="Tenzing P."/>
            <person name="Tesfaye S."/>
            <person name="Thoulutsang D."/>
            <person name="Thoulutsang Y."/>
            <person name="Topham K."/>
            <person name="Topping I."/>
            <person name="Tsamla T."/>
            <person name="Vassiliev H."/>
            <person name="Venkataraman V."/>
            <person name="Vo A."/>
            <person name="Wangchuk T."/>
            <person name="Wangdi T."/>
            <person name="Weiand M."/>
            <person name="Wilkinson J."/>
            <person name="Wilson A."/>
            <person name="Yadav S."/>
            <person name="Yang S."/>
            <person name="Yang X."/>
            <person name="Young G."/>
            <person name="Yu Q."/>
            <person name="Zainoun J."/>
            <person name="Zembek L."/>
            <person name="Zimmer A."/>
            <person name="Lander E.S."/>
        </authorList>
    </citation>
    <scope>NUCLEOTIDE SEQUENCE [LARGE SCALE GENOMIC DNA]</scope>
    <source>
        <strain evidence="2">Boxer</strain>
    </source>
</reference>
<evidence type="ECO:0000313" key="6">
    <source>
        <dbReference type="Proteomes" id="UP000694429"/>
    </source>
</evidence>
<evidence type="ECO:0000313" key="5">
    <source>
        <dbReference type="Proteomes" id="UP000002254"/>
    </source>
</evidence>
<evidence type="ECO:0000313" key="3">
    <source>
        <dbReference type="Ensembl" id="ENSCAFP00030004455.1"/>
    </source>
</evidence>
<dbReference type="AlphaFoldDB" id="A0A8C0M5R0"/>
<name>A0A8C0M5R0_CANLF</name>